<reference evidence="1" key="1">
    <citation type="journal article" date="2014" name="Int. J. Syst. Evol. Microbiol.">
        <title>Complete genome sequence of Corynebacterium casei LMG S-19264T (=DSM 44701T), isolated from a smear-ripened cheese.</title>
        <authorList>
            <consortium name="US DOE Joint Genome Institute (JGI-PGF)"/>
            <person name="Walter F."/>
            <person name="Albersmeier A."/>
            <person name="Kalinowski J."/>
            <person name="Ruckert C."/>
        </authorList>
    </citation>
    <scope>NUCLEOTIDE SEQUENCE</scope>
    <source>
        <strain evidence="1">KCTC 22169</strain>
    </source>
</reference>
<gene>
    <name evidence="1" type="ORF">GCM10007392_14770</name>
</gene>
<dbReference type="EMBL" id="BMXR01000003">
    <property type="protein sequence ID" value="GGX48708.1"/>
    <property type="molecule type" value="Genomic_DNA"/>
</dbReference>
<sequence>MKARQVFYDCTYARDSLETALSDERIEDAKIMWFAALAMLRSIGHVLRKVDAKVLGEPFQRLLDQRFQAWKDDPMFYNFIERERNSILKEYDSSLEKETVRKESLLELSDGSVLAVSSGEALLVTTEVATLTKRRGESAGVSPEKALTLALEWWDRELKVLENATV</sequence>
<organism evidence="1 2">
    <name type="scientific">Saccharospirillum salsuginis</name>
    <dbReference type="NCBI Taxonomy" id="418750"/>
    <lineage>
        <taxon>Bacteria</taxon>
        <taxon>Pseudomonadati</taxon>
        <taxon>Pseudomonadota</taxon>
        <taxon>Gammaproteobacteria</taxon>
        <taxon>Oceanospirillales</taxon>
        <taxon>Saccharospirillaceae</taxon>
        <taxon>Saccharospirillum</taxon>
    </lineage>
</organism>
<name>A0A918N706_9GAMM</name>
<dbReference type="AlphaFoldDB" id="A0A918N706"/>
<protein>
    <submittedName>
        <fullName evidence="1">Uncharacterized protein</fullName>
    </submittedName>
</protein>
<dbReference type="Proteomes" id="UP000626148">
    <property type="component" value="Unassembled WGS sequence"/>
</dbReference>
<dbReference type="RefSeq" id="WP_189607899.1">
    <property type="nucleotide sequence ID" value="NZ_BMXR01000003.1"/>
</dbReference>
<evidence type="ECO:0000313" key="1">
    <source>
        <dbReference type="EMBL" id="GGX48708.1"/>
    </source>
</evidence>
<reference evidence="1" key="2">
    <citation type="submission" date="2020-09" db="EMBL/GenBank/DDBJ databases">
        <authorList>
            <person name="Sun Q."/>
            <person name="Kim S."/>
        </authorList>
    </citation>
    <scope>NUCLEOTIDE SEQUENCE</scope>
    <source>
        <strain evidence="1">KCTC 22169</strain>
    </source>
</reference>
<accession>A0A918N706</accession>
<keyword evidence="2" id="KW-1185">Reference proteome</keyword>
<proteinExistence type="predicted"/>
<evidence type="ECO:0000313" key="2">
    <source>
        <dbReference type="Proteomes" id="UP000626148"/>
    </source>
</evidence>
<comment type="caution">
    <text evidence="1">The sequence shown here is derived from an EMBL/GenBank/DDBJ whole genome shotgun (WGS) entry which is preliminary data.</text>
</comment>